<feature type="compositionally biased region" description="Basic residues" evidence="1">
    <location>
        <begin position="134"/>
        <end position="146"/>
    </location>
</feature>
<comment type="caution">
    <text evidence="2">The sequence shown here is derived from an EMBL/GenBank/DDBJ whole genome shotgun (WGS) entry which is preliminary data.</text>
</comment>
<evidence type="ECO:0008006" key="4">
    <source>
        <dbReference type="Google" id="ProtNLM"/>
    </source>
</evidence>
<keyword evidence="3" id="KW-1185">Reference proteome</keyword>
<protein>
    <recommendedName>
        <fullName evidence="4">Hydrolase</fullName>
    </recommendedName>
</protein>
<evidence type="ECO:0000313" key="3">
    <source>
        <dbReference type="Proteomes" id="UP001652431"/>
    </source>
</evidence>
<dbReference type="EMBL" id="JAOQJU010000001">
    <property type="protein sequence ID" value="MCU6685314.1"/>
    <property type="molecule type" value="Genomic_DNA"/>
</dbReference>
<gene>
    <name evidence="2" type="ORF">OCV99_01890</name>
</gene>
<dbReference type="InterPro" id="IPR036412">
    <property type="entry name" value="HAD-like_sf"/>
</dbReference>
<dbReference type="Proteomes" id="UP001652431">
    <property type="component" value="Unassembled WGS sequence"/>
</dbReference>
<dbReference type="SUPFAM" id="SSF56784">
    <property type="entry name" value="HAD-like"/>
    <property type="match status" value="1"/>
</dbReference>
<name>A0ABT2RIT2_9FIRM</name>
<feature type="region of interest" description="Disordered" evidence="1">
    <location>
        <begin position="118"/>
        <end position="146"/>
    </location>
</feature>
<sequence>MDINGNQVIAVDFDGTLCKQAWPEIGEANGKLIQHLKAKRAAGARLILWTNREGMLLEEALEWCAERGLVFDTVNENLPELIELYKNDCRKINADIYIDDKAVNPVGYRQAAGLSGFDPYKNPVDREEFAARSPGKKKGGRKRALP</sequence>
<dbReference type="Gene3D" id="3.40.50.1000">
    <property type="entry name" value="HAD superfamily/HAD-like"/>
    <property type="match status" value="1"/>
</dbReference>
<accession>A0ABT2RIT2</accession>
<dbReference type="RefSeq" id="WP_158367598.1">
    <property type="nucleotide sequence ID" value="NZ_JAOQJU010000001.1"/>
</dbReference>
<dbReference type="InterPro" id="IPR023214">
    <property type="entry name" value="HAD_sf"/>
</dbReference>
<reference evidence="2 3" key="1">
    <citation type="journal article" date="2021" name="ISME Commun">
        <title>Automated analysis of genomic sequences facilitates high-throughput and comprehensive description of bacteria.</title>
        <authorList>
            <person name="Hitch T.C.A."/>
        </authorList>
    </citation>
    <scope>NUCLEOTIDE SEQUENCE [LARGE SCALE GENOMIC DNA]</scope>
    <source>
        <strain evidence="2 3">Sanger_03</strain>
    </source>
</reference>
<organism evidence="2 3">
    <name type="scientific">Dorea acetigenes</name>
    <dbReference type="NCBI Taxonomy" id="2981787"/>
    <lineage>
        <taxon>Bacteria</taxon>
        <taxon>Bacillati</taxon>
        <taxon>Bacillota</taxon>
        <taxon>Clostridia</taxon>
        <taxon>Lachnospirales</taxon>
        <taxon>Lachnospiraceae</taxon>
        <taxon>Dorea</taxon>
    </lineage>
</organism>
<proteinExistence type="predicted"/>
<evidence type="ECO:0000313" key="2">
    <source>
        <dbReference type="EMBL" id="MCU6685314.1"/>
    </source>
</evidence>
<evidence type="ECO:0000256" key="1">
    <source>
        <dbReference type="SAM" id="MobiDB-lite"/>
    </source>
</evidence>